<dbReference type="InterPro" id="IPR038404">
    <property type="entry name" value="TRAP_DctP_sf"/>
</dbReference>
<dbReference type="Gene3D" id="3.40.190.170">
    <property type="entry name" value="Bacterial extracellular solute-binding protein, family 7"/>
    <property type="match status" value="1"/>
</dbReference>
<feature type="signal peptide" evidence="2">
    <location>
        <begin position="1"/>
        <end position="30"/>
    </location>
</feature>
<gene>
    <name evidence="3" type="ORF">CLH61_12135</name>
</gene>
<dbReference type="PANTHER" id="PTHR33376">
    <property type="match status" value="1"/>
</dbReference>
<dbReference type="EMBL" id="NTFH01000009">
    <property type="protein sequence ID" value="PHQ14512.1"/>
    <property type="molecule type" value="Genomic_DNA"/>
</dbReference>
<evidence type="ECO:0000313" key="4">
    <source>
        <dbReference type="Proteomes" id="UP000231409"/>
    </source>
</evidence>
<dbReference type="GO" id="GO:0055085">
    <property type="term" value="P:transmembrane transport"/>
    <property type="evidence" value="ECO:0007669"/>
    <property type="project" value="InterPro"/>
</dbReference>
<dbReference type="RefSeq" id="WP_099615017.1">
    <property type="nucleotide sequence ID" value="NZ_KZ319372.1"/>
</dbReference>
<dbReference type="InterPro" id="IPR018389">
    <property type="entry name" value="DctP_fam"/>
</dbReference>
<dbReference type="CDD" id="cd13666">
    <property type="entry name" value="PBP2_TRAP_DctP_like_1"/>
    <property type="match status" value="1"/>
</dbReference>
<evidence type="ECO:0000313" key="3">
    <source>
        <dbReference type="EMBL" id="PHQ14512.1"/>
    </source>
</evidence>
<comment type="caution">
    <text evidence="3">The sequence shown here is derived from an EMBL/GenBank/DDBJ whole genome shotgun (WGS) entry which is preliminary data.</text>
</comment>
<name>A0A2G1UJ67_9GAMM</name>
<dbReference type="PROSITE" id="PS51257">
    <property type="entry name" value="PROKAR_LIPOPROTEIN"/>
    <property type="match status" value="1"/>
</dbReference>
<keyword evidence="4" id="KW-1185">Reference proteome</keyword>
<evidence type="ECO:0000256" key="2">
    <source>
        <dbReference type="SAM" id="SignalP"/>
    </source>
</evidence>
<proteinExistence type="predicted"/>
<feature type="chain" id="PRO_5013948225" description="C4-dicarboxylate ABC transporter substrate-binding protein" evidence="2">
    <location>
        <begin position="31"/>
        <end position="373"/>
    </location>
</feature>
<keyword evidence="1 2" id="KW-0732">Signal</keyword>
<evidence type="ECO:0000256" key="1">
    <source>
        <dbReference type="ARBA" id="ARBA00022729"/>
    </source>
</evidence>
<dbReference type="Pfam" id="PF03480">
    <property type="entry name" value="DctP"/>
    <property type="match status" value="1"/>
</dbReference>
<reference evidence="3 4" key="1">
    <citation type="submission" date="2017-09" db="EMBL/GenBank/DDBJ databases">
        <title>The draft genome sequences of Marinobacter sp. PWS21.</title>
        <authorList>
            <person name="Cao J."/>
        </authorList>
    </citation>
    <scope>NUCLEOTIDE SEQUENCE [LARGE SCALE GENOMIC DNA]</scope>
    <source>
        <strain evidence="3 4">PWS21</strain>
    </source>
</reference>
<sequence length="373" mass="40427">MHKERPSPFMSMSVGCLLVAGSLASAGALARDLTYGSYLPPQHPTSTGITAFLDEVAERTEGSLEFKFFPSGAAASGKEMLSAVRDGMIDGGFLVTVYYPTSIPANTTISDLSFWDQNSLVATAASIDTVLTGCPQCLEEFEEHDVRFLASYATPPYQAMCKSDFASGFEPAGMRMRVAGEEIGRWVTQIGGIPVNIPNSESYEAMERSQLDCVIGATSWLKSLSLNEVANSVVELPMGAFLGGSLLNIRNSVWDELTDSERRAIVEAAPVGVAKTIFEYQKEEAEVRKAASGQGIRFVAVSDEMKQTRGAFMQAQIERAAATASDRGVKDASQIVESFIANLEKWEKLLADPNITEQQYAALLKSEIYDKAF</sequence>
<dbReference type="Proteomes" id="UP000231409">
    <property type="component" value="Unassembled WGS sequence"/>
</dbReference>
<dbReference type="PANTHER" id="PTHR33376:SF15">
    <property type="entry name" value="BLL6794 PROTEIN"/>
    <property type="match status" value="1"/>
</dbReference>
<protein>
    <recommendedName>
        <fullName evidence="5">C4-dicarboxylate ABC transporter substrate-binding protein</fullName>
    </recommendedName>
</protein>
<dbReference type="AlphaFoldDB" id="A0A2G1UJ67"/>
<organism evidence="3 4">
    <name type="scientific">Marinobacter profundi</name>
    <dbReference type="NCBI Taxonomy" id="2666256"/>
    <lineage>
        <taxon>Bacteria</taxon>
        <taxon>Pseudomonadati</taxon>
        <taxon>Pseudomonadota</taxon>
        <taxon>Gammaproteobacteria</taxon>
        <taxon>Pseudomonadales</taxon>
        <taxon>Marinobacteraceae</taxon>
        <taxon>Marinobacter</taxon>
    </lineage>
</organism>
<dbReference type="NCBIfam" id="NF037995">
    <property type="entry name" value="TRAP_S1"/>
    <property type="match status" value="1"/>
</dbReference>
<accession>A0A2G1UJ67</accession>
<evidence type="ECO:0008006" key="5">
    <source>
        <dbReference type="Google" id="ProtNLM"/>
    </source>
</evidence>